<dbReference type="Proteomes" id="UP000694545">
    <property type="component" value="Unplaced"/>
</dbReference>
<evidence type="ECO:0000256" key="5">
    <source>
        <dbReference type="ARBA" id="ARBA00022676"/>
    </source>
</evidence>
<evidence type="ECO:0000256" key="14">
    <source>
        <dbReference type="ARBA" id="ARBA00054498"/>
    </source>
</evidence>
<evidence type="ECO:0000256" key="1">
    <source>
        <dbReference type="ARBA" id="ARBA00005058"/>
    </source>
</evidence>
<evidence type="ECO:0000256" key="11">
    <source>
        <dbReference type="ARBA" id="ARBA00023970"/>
    </source>
</evidence>
<evidence type="ECO:0000313" key="17">
    <source>
        <dbReference type="Ensembl" id="ENSVKKP00000017165.1"/>
    </source>
</evidence>
<dbReference type="Ensembl" id="ENSVKKT00000017592.1">
    <property type="protein sequence ID" value="ENSVKKP00000017165.1"/>
    <property type="gene ID" value="ENSVKKG00000011729.1"/>
</dbReference>
<dbReference type="Pfam" id="PF01048">
    <property type="entry name" value="PNP_UDP_1"/>
    <property type="match status" value="1"/>
</dbReference>
<keyword evidence="18" id="KW-1185">Reference proteome</keyword>
<evidence type="ECO:0000256" key="2">
    <source>
        <dbReference type="ARBA" id="ARBA00006751"/>
    </source>
</evidence>
<comment type="function">
    <text evidence="14">Catalyzes the phosphorolytic breakdown of the N-glycosidic bond in the beta-(deoxy)ribonucleoside molecules, with the formation of the corresponding free purine bases and pentose-1-phosphate. Preferentially acts on 6-oxopurine nucleosides including inosine and guanosine.</text>
</comment>
<organism evidence="17 18">
    <name type="scientific">Varanus komodoensis</name>
    <name type="common">Komodo dragon</name>
    <dbReference type="NCBI Taxonomy" id="61221"/>
    <lineage>
        <taxon>Eukaryota</taxon>
        <taxon>Metazoa</taxon>
        <taxon>Chordata</taxon>
        <taxon>Craniata</taxon>
        <taxon>Vertebrata</taxon>
        <taxon>Euteleostomi</taxon>
        <taxon>Lepidosauria</taxon>
        <taxon>Squamata</taxon>
        <taxon>Bifurcata</taxon>
        <taxon>Unidentata</taxon>
        <taxon>Episquamata</taxon>
        <taxon>Toxicofera</taxon>
        <taxon>Anguimorpha</taxon>
        <taxon>Paleoanguimorpha</taxon>
        <taxon>Varanoidea</taxon>
        <taxon>Varanidae</taxon>
        <taxon>Varanus</taxon>
    </lineage>
</organism>
<evidence type="ECO:0000256" key="4">
    <source>
        <dbReference type="ARBA" id="ARBA00013834"/>
    </source>
</evidence>
<evidence type="ECO:0000256" key="15">
    <source>
        <dbReference type="SAM" id="MobiDB-lite"/>
    </source>
</evidence>
<evidence type="ECO:0000256" key="10">
    <source>
        <dbReference type="ARBA" id="ARBA00023950"/>
    </source>
</evidence>
<evidence type="ECO:0000256" key="8">
    <source>
        <dbReference type="ARBA" id="ARBA00023918"/>
    </source>
</evidence>
<evidence type="ECO:0000256" key="3">
    <source>
        <dbReference type="ARBA" id="ARBA00011886"/>
    </source>
</evidence>
<dbReference type="NCBIfam" id="TIGR01697">
    <property type="entry name" value="PNPH-PUNA-XAPA"/>
    <property type="match status" value="1"/>
</dbReference>
<dbReference type="CDD" id="cd09009">
    <property type="entry name" value="PNP-EcPNPII_like"/>
    <property type="match status" value="1"/>
</dbReference>
<comment type="catalytic activity">
    <reaction evidence="9">
        <text>2'-deoxyguanosine + phosphate = 2-deoxy-alpha-D-ribose 1-phosphate + guanine</text>
        <dbReference type="Rhea" id="RHEA:27738"/>
        <dbReference type="ChEBI" id="CHEBI:16235"/>
        <dbReference type="ChEBI" id="CHEBI:17172"/>
        <dbReference type="ChEBI" id="CHEBI:43474"/>
        <dbReference type="ChEBI" id="CHEBI:57259"/>
        <dbReference type="EC" id="2.4.2.1"/>
    </reaction>
</comment>
<name>A0A8D2L6A9_VARKO</name>
<evidence type="ECO:0000259" key="16">
    <source>
        <dbReference type="Pfam" id="PF01048"/>
    </source>
</evidence>
<evidence type="ECO:0000256" key="13">
    <source>
        <dbReference type="ARBA" id="ARBA00033072"/>
    </source>
</evidence>
<evidence type="ECO:0000256" key="12">
    <source>
        <dbReference type="ARBA" id="ARBA00031036"/>
    </source>
</evidence>
<dbReference type="InterPro" id="IPR035994">
    <property type="entry name" value="Nucleoside_phosphorylase_sf"/>
</dbReference>
<dbReference type="OMA" id="CRETADW"/>
<evidence type="ECO:0000256" key="9">
    <source>
        <dbReference type="ARBA" id="ARBA00023929"/>
    </source>
</evidence>
<comment type="similarity">
    <text evidence="2">Belongs to the PNP/MTAP phosphorylase family.</text>
</comment>
<keyword evidence="6" id="KW-0808">Transferase</keyword>
<sequence>MSWLHPKGESGGAGWGGAGGAGPRWAAPPAVTARLPGASPAQQPMARPQGSRALAVHKKVSCNTERSSAESLPRVLHTRPPDSLQASSHLQSRMQPEHLSFERCRETADWLLARTRQRPRVAIVCGTGLGPVADSLEPQESFQYTDIPNFPRSTVTGHDGQLIFGELRGKLCVVMKGRCHMYEGYPLWQVTFPIRVFRLMGVETLLVTNAAGALTDSYSPGDLMVICDHISLPGLAGQSPLVGPNDERFGPRFPALSDAYDRRIRTLAKETAKHLGYTSIVREGVYAMVGGPSFESVAEARLLHALGADAVGMSTAAEVVVARHCGLRVFGLSLVTNMVSKDYDPEESVDHHSVLDVCQRGAFTLRTFLTELVGRLDCSNSSDPKDTETSYQNGA</sequence>
<evidence type="ECO:0000256" key="7">
    <source>
        <dbReference type="ARBA" id="ARBA00022726"/>
    </source>
</evidence>
<dbReference type="InterPro" id="IPR011268">
    <property type="entry name" value="Purine_phosphorylase"/>
</dbReference>
<dbReference type="SUPFAM" id="SSF53167">
    <property type="entry name" value="Purine and uridine phosphorylases"/>
    <property type="match status" value="1"/>
</dbReference>
<dbReference type="GO" id="GO:0006166">
    <property type="term" value="P:purine ribonucleoside salvage"/>
    <property type="evidence" value="ECO:0007669"/>
    <property type="project" value="UniProtKB-KW"/>
</dbReference>
<dbReference type="GO" id="GO:0004731">
    <property type="term" value="F:purine-nucleoside phosphorylase activity"/>
    <property type="evidence" value="ECO:0007669"/>
    <property type="project" value="UniProtKB-EC"/>
</dbReference>
<feature type="region of interest" description="Disordered" evidence="15">
    <location>
        <begin position="1"/>
        <end position="91"/>
    </location>
</feature>
<dbReference type="NCBIfam" id="TIGR01700">
    <property type="entry name" value="PNPH"/>
    <property type="match status" value="1"/>
</dbReference>
<dbReference type="UniPathway" id="UPA00606"/>
<comment type="catalytic activity">
    <reaction evidence="8">
        <text>inosine + phosphate = alpha-D-ribose 1-phosphate + hypoxanthine</text>
        <dbReference type="Rhea" id="RHEA:27646"/>
        <dbReference type="ChEBI" id="CHEBI:17368"/>
        <dbReference type="ChEBI" id="CHEBI:17596"/>
        <dbReference type="ChEBI" id="CHEBI:43474"/>
        <dbReference type="ChEBI" id="CHEBI:57720"/>
        <dbReference type="EC" id="2.4.2.1"/>
    </reaction>
</comment>
<dbReference type="Gene3D" id="3.40.50.1580">
    <property type="entry name" value="Nucleoside phosphorylase domain"/>
    <property type="match status" value="1"/>
</dbReference>
<feature type="compositionally biased region" description="Polar residues" evidence="15">
    <location>
        <begin position="61"/>
        <end position="70"/>
    </location>
</feature>
<protein>
    <recommendedName>
        <fullName evidence="4">Purine nucleoside phosphorylase</fullName>
        <ecNumber evidence="3">2.4.2.1</ecNumber>
    </recommendedName>
    <alternativeName>
        <fullName evidence="13">Inosine phosphorylase</fullName>
    </alternativeName>
    <alternativeName>
        <fullName evidence="12">Inosine-guanosine phosphorylase</fullName>
    </alternativeName>
</protein>
<dbReference type="EC" id="2.4.2.1" evidence="3"/>
<keyword evidence="7" id="KW-0660">Purine salvage</keyword>
<dbReference type="InterPro" id="IPR011270">
    <property type="entry name" value="Pur_Nuc_Pase_Ino/Guo-sp"/>
</dbReference>
<dbReference type="AlphaFoldDB" id="A0A8D2L6A9"/>
<feature type="domain" description="Nucleoside phosphorylase" evidence="16">
    <location>
        <begin position="120"/>
        <end position="372"/>
    </location>
</feature>
<reference evidence="17" key="2">
    <citation type="submission" date="2025-09" db="UniProtKB">
        <authorList>
            <consortium name="Ensembl"/>
        </authorList>
    </citation>
    <scope>IDENTIFICATION</scope>
</reference>
<dbReference type="GO" id="GO:0005737">
    <property type="term" value="C:cytoplasm"/>
    <property type="evidence" value="ECO:0007669"/>
    <property type="project" value="TreeGrafter"/>
</dbReference>
<evidence type="ECO:0000313" key="18">
    <source>
        <dbReference type="Proteomes" id="UP000694545"/>
    </source>
</evidence>
<comment type="pathway">
    <text evidence="1">Purine metabolism; purine nucleoside salvage.</text>
</comment>
<dbReference type="NCBIfam" id="NF006054">
    <property type="entry name" value="PRK08202.1"/>
    <property type="match status" value="1"/>
</dbReference>
<dbReference type="InterPro" id="IPR000845">
    <property type="entry name" value="Nucleoside_phosphorylase_d"/>
</dbReference>
<keyword evidence="5" id="KW-0328">Glycosyltransferase</keyword>
<accession>A0A8D2L6A9</accession>
<feature type="compositionally biased region" description="Gly residues" evidence="15">
    <location>
        <begin position="9"/>
        <end position="22"/>
    </location>
</feature>
<dbReference type="FunFam" id="3.40.50.1580:FF:000004">
    <property type="entry name" value="Purine nucleoside phosphorylase"/>
    <property type="match status" value="1"/>
</dbReference>
<comment type="catalytic activity">
    <reaction evidence="11">
        <text>guanosine + phosphate = alpha-D-ribose 1-phosphate + guanine</text>
        <dbReference type="Rhea" id="RHEA:13233"/>
        <dbReference type="ChEBI" id="CHEBI:16235"/>
        <dbReference type="ChEBI" id="CHEBI:16750"/>
        <dbReference type="ChEBI" id="CHEBI:43474"/>
        <dbReference type="ChEBI" id="CHEBI:57720"/>
        <dbReference type="EC" id="2.4.2.1"/>
    </reaction>
</comment>
<dbReference type="PANTHER" id="PTHR11904">
    <property type="entry name" value="METHYLTHIOADENOSINE/PURINE NUCLEOSIDE PHOSPHORYLASE"/>
    <property type="match status" value="1"/>
</dbReference>
<reference evidence="17" key="1">
    <citation type="submission" date="2025-08" db="UniProtKB">
        <authorList>
            <consortium name="Ensembl"/>
        </authorList>
    </citation>
    <scope>IDENTIFICATION</scope>
</reference>
<dbReference type="PANTHER" id="PTHR11904:SF13">
    <property type="entry name" value="PURINE NUCLEOSIDE PHOSPHORYLASE"/>
    <property type="match status" value="1"/>
</dbReference>
<comment type="catalytic activity">
    <reaction evidence="10">
        <text>2'-deoxyinosine + phosphate = 2-deoxy-alpha-D-ribose 1-phosphate + hypoxanthine</text>
        <dbReference type="Rhea" id="RHEA:27750"/>
        <dbReference type="ChEBI" id="CHEBI:17368"/>
        <dbReference type="ChEBI" id="CHEBI:28997"/>
        <dbReference type="ChEBI" id="CHEBI:43474"/>
        <dbReference type="ChEBI" id="CHEBI:57259"/>
        <dbReference type="EC" id="2.4.2.1"/>
    </reaction>
</comment>
<evidence type="ECO:0000256" key="6">
    <source>
        <dbReference type="ARBA" id="ARBA00022679"/>
    </source>
</evidence>
<proteinExistence type="inferred from homology"/>